<dbReference type="OrthoDB" id="4743193at2759"/>
<dbReference type="Pfam" id="PF20231">
    <property type="entry name" value="DUF6589"/>
    <property type="match status" value="1"/>
</dbReference>
<reference evidence="2 3" key="1">
    <citation type="journal article" date="2012" name="Proc. Natl. Acad. Sci. U.S.A.">
        <title>Comparative genomics of Ceriporiopsis subvermispora and Phanerochaete chrysosporium provide insight into selective ligninolysis.</title>
        <authorList>
            <person name="Fernandez-Fueyo E."/>
            <person name="Ruiz-Duenas F.J."/>
            <person name="Ferreira P."/>
            <person name="Floudas D."/>
            <person name="Hibbett D.S."/>
            <person name="Canessa P."/>
            <person name="Larrondo L.F."/>
            <person name="James T.Y."/>
            <person name="Seelenfreund D."/>
            <person name="Lobos S."/>
            <person name="Polanco R."/>
            <person name="Tello M."/>
            <person name="Honda Y."/>
            <person name="Watanabe T."/>
            <person name="Watanabe T."/>
            <person name="Ryu J.S."/>
            <person name="Kubicek C.P."/>
            <person name="Schmoll M."/>
            <person name="Gaskell J."/>
            <person name="Hammel K.E."/>
            <person name="St John F.J."/>
            <person name="Vanden Wymelenberg A."/>
            <person name="Sabat G."/>
            <person name="Splinter BonDurant S."/>
            <person name="Syed K."/>
            <person name="Yadav J.S."/>
            <person name="Doddapaneni H."/>
            <person name="Subramanian V."/>
            <person name="Lavin J.L."/>
            <person name="Oguiza J.A."/>
            <person name="Perez G."/>
            <person name="Pisabarro A.G."/>
            <person name="Ramirez L."/>
            <person name="Santoyo F."/>
            <person name="Master E."/>
            <person name="Coutinho P.M."/>
            <person name="Henrissat B."/>
            <person name="Lombard V."/>
            <person name="Magnuson J.K."/>
            <person name="Kuees U."/>
            <person name="Hori C."/>
            <person name="Igarashi K."/>
            <person name="Samejima M."/>
            <person name="Held B.W."/>
            <person name="Barry K.W."/>
            <person name="LaButti K.M."/>
            <person name="Lapidus A."/>
            <person name="Lindquist E.A."/>
            <person name="Lucas S.M."/>
            <person name="Riley R."/>
            <person name="Salamov A.A."/>
            <person name="Hoffmeister D."/>
            <person name="Schwenk D."/>
            <person name="Hadar Y."/>
            <person name="Yarden O."/>
            <person name="de Vries R.P."/>
            <person name="Wiebenga A."/>
            <person name="Stenlid J."/>
            <person name="Eastwood D."/>
            <person name="Grigoriev I.V."/>
            <person name="Berka R.M."/>
            <person name="Blanchette R.A."/>
            <person name="Kersten P."/>
            <person name="Martinez A.T."/>
            <person name="Vicuna R."/>
            <person name="Cullen D."/>
        </authorList>
    </citation>
    <scope>NUCLEOTIDE SEQUENCE [LARGE SCALE GENOMIC DNA]</scope>
    <source>
        <strain evidence="2 3">B</strain>
    </source>
</reference>
<dbReference type="Proteomes" id="UP000016930">
    <property type="component" value="Unassembled WGS sequence"/>
</dbReference>
<sequence length="326" mass="37763">MNRRQRFQAWKFLADLVTYGPAYFRQFKADLGEPESVEKVPVVQSKQTPLRAMDVNESTTAGNGEALTDIFKQANIGSRDEDRMEGRQDIGDHVVLVHGDLATGERIDGLQRSRSEEKTSWRRYQHVIFIMGLFHLKMACADAVWKLCIAPKAARMDKTCLMAEVAKIRPKETRKVISKPGFRRMHEIIQHVGIVSRLDCWRVEVKRRYSTNSLEDWAKTKPTWEQLKDIARALVKDYVAGSDLKRKRSEPLEHRDQQRENVLVRQQLYMYYEEISGAMNAGDIGCVEQCFLPWILVFKACGKHKYATHMLRTLHNLYFVYPAGLK</sequence>
<keyword evidence="3" id="KW-1185">Reference proteome</keyword>
<protein>
    <recommendedName>
        <fullName evidence="1">DUF6589 domain-containing protein</fullName>
    </recommendedName>
</protein>
<proteinExistence type="predicted"/>
<evidence type="ECO:0000259" key="1">
    <source>
        <dbReference type="Pfam" id="PF20231"/>
    </source>
</evidence>
<accession>M2PEF8</accession>
<gene>
    <name evidence="2" type="ORF">CERSUDRAFT_55283</name>
</gene>
<dbReference type="AlphaFoldDB" id="M2PEF8"/>
<evidence type="ECO:0000313" key="3">
    <source>
        <dbReference type="Proteomes" id="UP000016930"/>
    </source>
</evidence>
<name>M2PEF8_CERS8</name>
<dbReference type="STRING" id="914234.M2PEF8"/>
<dbReference type="EMBL" id="KB445803">
    <property type="protein sequence ID" value="EMD34259.1"/>
    <property type="molecule type" value="Genomic_DNA"/>
</dbReference>
<dbReference type="InterPro" id="IPR046496">
    <property type="entry name" value="DUF6589"/>
</dbReference>
<feature type="domain" description="DUF6589" evidence="1">
    <location>
        <begin position="2"/>
        <end position="326"/>
    </location>
</feature>
<dbReference type="HOGENOM" id="CLU_009487_1_0_1"/>
<evidence type="ECO:0000313" key="2">
    <source>
        <dbReference type="EMBL" id="EMD34259.1"/>
    </source>
</evidence>
<organism evidence="2 3">
    <name type="scientific">Ceriporiopsis subvermispora (strain B)</name>
    <name type="common">White-rot fungus</name>
    <name type="synonym">Gelatoporia subvermispora</name>
    <dbReference type="NCBI Taxonomy" id="914234"/>
    <lineage>
        <taxon>Eukaryota</taxon>
        <taxon>Fungi</taxon>
        <taxon>Dikarya</taxon>
        <taxon>Basidiomycota</taxon>
        <taxon>Agaricomycotina</taxon>
        <taxon>Agaricomycetes</taxon>
        <taxon>Polyporales</taxon>
        <taxon>Gelatoporiaceae</taxon>
        <taxon>Gelatoporia</taxon>
    </lineage>
</organism>